<evidence type="ECO:0000313" key="9">
    <source>
        <dbReference type="Proteomes" id="UP000248729"/>
    </source>
</evidence>
<comment type="caution">
    <text evidence="5">The sequence shown here is derived from an EMBL/GenBank/DDBJ whole genome shotgun (WGS) entry which is preliminary data.</text>
</comment>
<dbReference type="Proteomes" id="UP000236449">
    <property type="component" value="Unassembled WGS sequence"/>
</dbReference>
<dbReference type="EMBL" id="POSK01000001">
    <property type="protein sequence ID" value="PNI06559.1"/>
    <property type="molecule type" value="Genomic_DNA"/>
</dbReference>
<dbReference type="AlphaFoldDB" id="A0A2J8HZE9"/>
<reference evidence="6 9" key="2">
    <citation type="submission" date="2018-06" db="EMBL/GenBank/DDBJ databases">
        <title>Freshwater and sediment microbial communities from various areas in North America, analyzing microbe dynamics in response to fracking.</title>
        <authorList>
            <person name="Lamendella R."/>
        </authorList>
    </citation>
    <scope>NUCLEOTIDE SEQUENCE [LARGE SCALE GENOMIC DNA]</scope>
    <source>
        <strain evidence="6 9">99A</strain>
    </source>
</reference>
<dbReference type="STRING" id="1348635.GCA_000740015_04045"/>
<dbReference type="OrthoDB" id="9792695at2"/>
<evidence type="ECO:0000259" key="3">
    <source>
        <dbReference type="PROSITE" id="PS01031"/>
    </source>
</evidence>
<dbReference type="PROSITE" id="PS01031">
    <property type="entry name" value="SHSP"/>
    <property type="match status" value="1"/>
</dbReference>
<evidence type="ECO:0000313" key="8">
    <source>
        <dbReference type="Proteomes" id="UP000236547"/>
    </source>
</evidence>
<feature type="domain" description="SHSP" evidence="3">
    <location>
        <begin position="27"/>
        <end position="140"/>
    </location>
</feature>
<evidence type="ECO:0000256" key="1">
    <source>
        <dbReference type="PROSITE-ProRule" id="PRU00285"/>
    </source>
</evidence>
<evidence type="ECO:0000313" key="4">
    <source>
        <dbReference type="EMBL" id="PNI03662.1"/>
    </source>
</evidence>
<dbReference type="Proteomes" id="UP000236547">
    <property type="component" value="Unassembled WGS sequence"/>
</dbReference>
<evidence type="ECO:0000313" key="6">
    <source>
        <dbReference type="EMBL" id="RAS69584.1"/>
    </source>
</evidence>
<dbReference type="CDD" id="cd06471">
    <property type="entry name" value="ACD_LpsHSP_like"/>
    <property type="match status" value="1"/>
</dbReference>
<evidence type="ECO:0000256" key="2">
    <source>
        <dbReference type="RuleBase" id="RU003616"/>
    </source>
</evidence>
<sequence length="140" mass="15998">MSLIPRDSWSDFYRVFDHAFPSIRTRFDAEAFSPRVDVIEKETAFEIIADLPGVAKDDVIITYKNGALTIEASTSKTEENTDQNKVIHKERYEGKMVRSFSLSENVNPKDIYAEFEDGVLVVVVPKLETQQVEDHRITIS</sequence>
<proteinExistence type="inferred from homology"/>
<evidence type="ECO:0000313" key="7">
    <source>
        <dbReference type="Proteomes" id="UP000236449"/>
    </source>
</evidence>
<dbReference type="GeneID" id="94027347"/>
<keyword evidence="8" id="KW-1185">Reference proteome</keyword>
<dbReference type="RefSeq" id="WP_042479459.1">
    <property type="nucleotide sequence ID" value="NZ_CBCRWT010000002.1"/>
</dbReference>
<dbReference type="Pfam" id="PF00011">
    <property type="entry name" value="HSP20"/>
    <property type="match status" value="1"/>
</dbReference>
<protein>
    <submittedName>
        <fullName evidence="6">HSP20 family protein</fullName>
    </submittedName>
    <submittedName>
        <fullName evidence="5">Hsp20/alpha crystallin family protein</fullName>
    </submittedName>
</protein>
<dbReference type="Proteomes" id="UP000248729">
    <property type="component" value="Unassembled WGS sequence"/>
</dbReference>
<reference evidence="7 8" key="1">
    <citation type="submission" date="2018-01" db="EMBL/GenBank/DDBJ databases">
        <title>Draft genome sequences of six Vibrio diazotrophicus strains isolated from deep-sea sediments of the Baltic Sea.</title>
        <authorList>
            <person name="Castillo D."/>
            <person name="Vandieken V."/>
            <person name="Chiang O."/>
            <person name="Middelboe M."/>
        </authorList>
    </citation>
    <scope>NUCLEOTIDE SEQUENCE [LARGE SCALE GENOMIC DNA]</scope>
    <source>
        <strain evidence="5 7">60.27F</strain>
        <strain evidence="4 8">65.10M</strain>
    </source>
</reference>
<dbReference type="SUPFAM" id="SSF49764">
    <property type="entry name" value="HSP20-like chaperones"/>
    <property type="match status" value="1"/>
</dbReference>
<gene>
    <name evidence="5" type="ORF">C1N32_00660</name>
    <name evidence="4" type="ORF">C1O25_00980</name>
    <name evidence="6" type="ORF">DET48_101159</name>
</gene>
<dbReference type="Gene3D" id="2.60.40.790">
    <property type="match status" value="1"/>
</dbReference>
<name>A0A2J8HZE9_VIBDI</name>
<comment type="similarity">
    <text evidence="1 2">Belongs to the small heat shock protein (HSP20) family.</text>
</comment>
<accession>A0A2J8HZE9</accession>
<dbReference type="InterPro" id="IPR008978">
    <property type="entry name" value="HSP20-like_chaperone"/>
</dbReference>
<dbReference type="PANTHER" id="PTHR11527">
    <property type="entry name" value="HEAT-SHOCK PROTEIN 20 FAMILY MEMBER"/>
    <property type="match status" value="1"/>
</dbReference>
<evidence type="ECO:0000313" key="5">
    <source>
        <dbReference type="EMBL" id="PNI06559.1"/>
    </source>
</evidence>
<dbReference type="EMBL" id="POSM01000001">
    <property type="protein sequence ID" value="PNI03662.1"/>
    <property type="molecule type" value="Genomic_DNA"/>
</dbReference>
<dbReference type="InterPro" id="IPR002068">
    <property type="entry name" value="A-crystallin/Hsp20_dom"/>
</dbReference>
<dbReference type="InterPro" id="IPR031107">
    <property type="entry name" value="Small_HSP"/>
</dbReference>
<organism evidence="5 7">
    <name type="scientific">Vibrio diazotrophicus</name>
    <dbReference type="NCBI Taxonomy" id="685"/>
    <lineage>
        <taxon>Bacteria</taxon>
        <taxon>Pseudomonadati</taxon>
        <taxon>Pseudomonadota</taxon>
        <taxon>Gammaproteobacteria</taxon>
        <taxon>Vibrionales</taxon>
        <taxon>Vibrionaceae</taxon>
        <taxon>Vibrio</taxon>
    </lineage>
</organism>
<dbReference type="EMBL" id="QLTR01000001">
    <property type="protein sequence ID" value="RAS69584.1"/>
    <property type="molecule type" value="Genomic_DNA"/>
</dbReference>